<feature type="transmembrane region" description="Helical" evidence="2">
    <location>
        <begin position="164"/>
        <end position="188"/>
    </location>
</feature>
<dbReference type="Pfam" id="PF02517">
    <property type="entry name" value="Rce1-like"/>
    <property type="match status" value="1"/>
</dbReference>
<evidence type="ECO:0000256" key="1">
    <source>
        <dbReference type="SAM" id="MobiDB-lite"/>
    </source>
</evidence>
<keyword evidence="2" id="KW-1133">Transmembrane helix</keyword>
<feature type="transmembrane region" description="Helical" evidence="2">
    <location>
        <begin position="92"/>
        <end position="113"/>
    </location>
</feature>
<protein>
    <submittedName>
        <fullName evidence="4">Type II CAAX prenyl endopeptidase Rce1 family protein</fullName>
    </submittedName>
</protein>
<feature type="region of interest" description="Disordered" evidence="1">
    <location>
        <begin position="277"/>
        <end position="306"/>
    </location>
</feature>
<feature type="transmembrane region" description="Helical" evidence="2">
    <location>
        <begin position="52"/>
        <end position="71"/>
    </location>
</feature>
<evidence type="ECO:0000313" key="5">
    <source>
        <dbReference type="Proteomes" id="UP001595921"/>
    </source>
</evidence>
<dbReference type="GO" id="GO:0080120">
    <property type="term" value="P:CAAX-box protein maturation"/>
    <property type="evidence" value="ECO:0007669"/>
    <property type="project" value="UniProtKB-ARBA"/>
</dbReference>
<comment type="caution">
    <text evidence="4">The sequence shown here is derived from an EMBL/GenBank/DDBJ whole genome shotgun (WGS) entry which is preliminary data.</text>
</comment>
<name>A0ABD5PB93_9EURY</name>
<gene>
    <name evidence="4" type="ORF">ACFO0N_08595</name>
</gene>
<feature type="transmembrane region" description="Helical" evidence="2">
    <location>
        <begin position="194"/>
        <end position="212"/>
    </location>
</feature>
<evidence type="ECO:0000256" key="2">
    <source>
        <dbReference type="SAM" id="Phobius"/>
    </source>
</evidence>
<evidence type="ECO:0000259" key="3">
    <source>
        <dbReference type="Pfam" id="PF02517"/>
    </source>
</evidence>
<feature type="transmembrane region" description="Helical" evidence="2">
    <location>
        <begin position="219"/>
        <end position="238"/>
    </location>
</feature>
<dbReference type="RefSeq" id="WP_267624416.1">
    <property type="nucleotide sequence ID" value="NZ_JAODIW010000008.1"/>
</dbReference>
<proteinExistence type="predicted"/>
<dbReference type="Proteomes" id="UP001595921">
    <property type="component" value="Unassembled WGS sequence"/>
</dbReference>
<organism evidence="4 5">
    <name type="scientific">Halobium salinum</name>
    <dbReference type="NCBI Taxonomy" id="1364940"/>
    <lineage>
        <taxon>Archaea</taxon>
        <taxon>Methanobacteriati</taxon>
        <taxon>Methanobacteriota</taxon>
        <taxon>Stenosarchaea group</taxon>
        <taxon>Halobacteria</taxon>
        <taxon>Halobacteriales</taxon>
        <taxon>Haloferacaceae</taxon>
        <taxon>Halobium</taxon>
    </lineage>
</organism>
<feature type="transmembrane region" description="Helical" evidence="2">
    <location>
        <begin position="250"/>
        <end position="269"/>
    </location>
</feature>
<feature type="transmembrane region" description="Helical" evidence="2">
    <location>
        <begin position="125"/>
        <end position="143"/>
    </location>
</feature>
<dbReference type="InterPro" id="IPR042150">
    <property type="entry name" value="MmRce1-like"/>
</dbReference>
<feature type="compositionally biased region" description="Polar residues" evidence="1">
    <location>
        <begin position="295"/>
        <end position="306"/>
    </location>
</feature>
<dbReference type="PANTHER" id="PTHR35797">
    <property type="entry name" value="PROTEASE-RELATED"/>
    <property type="match status" value="1"/>
</dbReference>
<feature type="transmembrane region" description="Helical" evidence="2">
    <location>
        <begin position="21"/>
        <end position="40"/>
    </location>
</feature>
<evidence type="ECO:0000313" key="4">
    <source>
        <dbReference type="EMBL" id="MFC4358003.1"/>
    </source>
</evidence>
<keyword evidence="2" id="KW-0812">Transmembrane</keyword>
<keyword evidence="2" id="KW-0472">Membrane</keyword>
<feature type="compositionally biased region" description="Basic and acidic residues" evidence="1">
    <location>
        <begin position="277"/>
        <end position="288"/>
    </location>
</feature>
<keyword evidence="5" id="KW-1185">Reference proteome</keyword>
<sequence length="306" mass="31893">MSSPTARPDSAQPAPSADWRAVASFVALTFAFSWAVWLVGYRVVGDGPATTLALFVGAFGPAVGAVARLRLEGRSVRSWARRRLRFRVPARWYLVAVAVPLVIAAVHTVAFVARGVPLDPSALVARLPLIAVGIVVTALVGGGQEEFGWRGYLLPRLQSAVGPLAASLVVGVVWALWHLPLFVLPGAYNWGSPFALYVPVVVCLAVVFTWLCNRVGGALPVLILLHAVVNNAATVTPVPRTAFAGVTPTVEYATQAVGALLVVLVVLAVDGVDLGRDAGADDPARPETDAESATAPGSESPGTTQA</sequence>
<accession>A0ABD5PB93</accession>
<feature type="domain" description="CAAX prenyl protease 2/Lysostaphin resistance protein A-like" evidence="3">
    <location>
        <begin position="131"/>
        <end position="230"/>
    </location>
</feature>
<dbReference type="PANTHER" id="PTHR35797:SF1">
    <property type="entry name" value="PROTEASE"/>
    <property type="match status" value="1"/>
</dbReference>
<dbReference type="AlphaFoldDB" id="A0ABD5PB93"/>
<dbReference type="GO" id="GO:0004175">
    <property type="term" value="F:endopeptidase activity"/>
    <property type="evidence" value="ECO:0007669"/>
    <property type="project" value="UniProtKB-ARBA"/>
</dbReference>
<dbReference type="InterPro" id="IPR003675">
    <property type="entry name" value="Rce1/LyrA-like_dom"/>
</dbReference>
<reference evidence="4 5" key="1">
    <citation type="journal article" date="2019" name="Int. J. Syst. Evol. Microbiol.">
        <title>The Global Catalogue of Microorganisms (GCM) 10K type strain sequencing project: providing services to taxonomists for standard genome sequencing and annotation.</title>
        <authorList>
            <consortium name="The Broad Institute Genomics Platform"/>
            <consortium name="The Broad Institute Genome Sequencing Center for Infectious Disease"/>
            <person name="Wu L."/>
            <person name="Ma J."/>
        </authorList>
    </citation>
    <scope>NUCLEOTIDE SEQUENCE [LARGE SCALE GENOMIC DNA]</scope>
    <source>
        <strain evidence="4 5">CGMCC 1.12553</strain>
    </source>
</reference>
<dbReference type="EMBL" id="JBHSDS010000006">
    <property type="protein sequence ID" value="MFC4358003.1"/>
    <property type="molecule type" value="Genomic_DNA"/>
</dbReference>